<accession>Q72DK9</accession>
<feature type="transmembrane region" description="Helical" evidence="1">
    <location>
        <begin position="65"/>
        <end position="84"/>
    </location>
</feature>
<feature type="transmembrane region" description="Helical" evidence="1">
    <location>
        <begin position="90"/>
        <end position="111"/>
    </location>
</feature>
<dbReference type="OrthoDB" id="15401at2"/>
<sequence length="134" mass="15071">MRPNGAASLTPHAGCGRHGFTCERLHEVGRRPPKGSGRETTAMLFKNWFKINDQRYMDNLSRASAIGLHMVTGTFVGGIFGYYLDDWLGTRPWLTVALLIVGVAAGFKNVYLDTRKLIRDQEREDAEKFGPKDR</sequence>
<dbReference type="STRING" id="882.DVU_0920"/>
<gene>
    <name evidence="2" type="primary">atpI</name>
    <name evidence="2" type="ordered locus">DVU_0920</name>
</gene>
<dbReference type="EnsemblBacteria" id="AAS95400">
    <property type="protein sequence ID" value="AAS95400"/>
    <property type="gene ID" value="DVU_0920"/>
</dbReference>
<dbReference type="EMBL" id="AE017285">
    <property type="protein sequence ID" value="AAS95400.1"/>
    <property type="molecule type" value="Genomic_DNA"/>
</dbReference>
<keyword evidence="1" id="KW-1133">Transmembrane helix</keyword>
<dbReference type="KEGG" id="dvu:DVU_0920"/>
<name>Q72DK9_NITV2</name>
<dbReference type="eggNOG" id="COG5336">
    <property type="taxonomic scope" value="Bacteria"/>
</dbReference>
<dbReference type="PATRIC" id="fig|882.5.peg.863"/>
<evidence type="ECO:0000313" key="3">
    <source>
        <dbReference type="Proteomes" id="UP000002194"/>
    </source>
</evidence>
<proteinExistence type="predicted"/>
<dbReference type="PaxDb" id="882-DVU_0920"/>
<reference evidence="2 3" key="1">
    <citation type="journal article" date="2004" name="Nat. Biotechnol.">
        <title>The genome sequence of the anaerobic, sulfate-reducing bacterium Desulfovibrio vulgaris Hildenborough.</title>
        <authorList>
            <person name="Heidelberg J.F."/>
            <person name="Seshadri R."/>
            <person name="Haveman S.A."/>
            <person name="Hemme C.L."/>
            <person name="Paulsen I.T."/>
            <person name="Kolonay J.F."/>
            <person name="Eisen J.A."/>
            <person name="Ward N."/>
            <person name="Methe B."/>
            <person name="Brinkac L.M."/>
            <person name="Daugherty S.C."/>
            <person name="Deboy R.T."/>
            <person name="Dodson R.J."/>
            <person name="Durkin A.S."/>
            <person name="Madupu R."/>
            <person name="Nelson W.C."/>
            <person name="Sullivan S.A."/>
            <person name="Fouts D."/>
            <person name="Haft D.H."/>
            <person name="Selengut J."/>
            <person name="Peterson J.D."/>
            <person name="Davidsen T.M."/>
            <person name="Zafar N."/>
            <person name="Zhou L."/>
            <person name="Radune D."/>
            <person name="Dimitrov G."/>
            <person name="Hance M."/>
            <person name="Tran K."/>
            <person name="Khouri H."/>
            <person name="Gill J."/>
            <person name="Utterback T.R."/>
            <person name="Feldblyum T.V."/>
            <person name="Wall J.D."/>
            <person name="Voordouw G."/>
            <person name="Fraser C.M."/>
        </authorList>
    </citation>
    <scope>NUCLEOTIDE SEQUENCE [LARGE SCALE GENOMIC DNA]</scope>
    <source>
        <strain evidence="3">ATCC 29579 / DSM 644 / NCIMB 8303 / VKM B-1760 / Hildenborough</strain>
    </source>
</reference>
<keyword evidence="3" id="KW-1185">Reference proteome</keyword>
<organism evidence="2 3">
    <name type="scientific">Nitratidesulfovibrio vulgaris (strain ATCC 29579 / DSM 644 / CCUG 34227 / NCIMB 8303 / VKM B-1760 / Hildenborough)</name>
    <name type="common">Desulfovibrio vulgaris</name>
    <dbReference type="NCBI Taxonomy" id="882"/>
    <lineage>
        <taxon>Bacteria</taxon>
        <taxon>Pseudomonadati</taxon>
        <taxon>Thermodesulfobacteriota</taxon>
        <taxon>Desulfovibrionia</taxon>
        <taxon>Desulfovibrionales</taxon>
        <taxon>Desulfovibrionaceae</taxon>
        <taxon>Nitratidesulfovibrio</taxon>
    </lineage>
</organism>
<dbReference type="InterPro" id="IPR032820">
    <property type="entry name" value="ATPase_put"/>
</dbReference>
<dbReference type="Proteomes" id="UP000002194">
    <property type="component" value="Chromosome"/>
</dbReference>
<keyword evidence="1" id="KW-0812">Transmembrane</keyword>
<dbReference type="HOGENOM" id="CLU_137927_6_0_7"/>
<dbReference type="Pfam" id="PF09527">
    <property type="entry name" value="ATPase_gene1"/>
    <property type="match status" value="1"/>
</dbReference>
<protein>
    <submittedName>
        <fullName evidence="2">ATP synthase protein I</fullName>
    </submittedName>
</protein>
<evidence type="ECO:0000256" key="1">
    <source>
        <dbReference type="SAM" id="Phobius"/>
    </source>
</evidence>
<keyword evidence="1" id="KW-0472">Membrane</keyword>
<dbReference type="AlphaFoldDB" id="Q72DK9"/>
<evidence type="ECO:0000313" key="2">
    <source>
        <dbReference type="EMBL" id="AAS95400.1"/>
    </source>
</evidence>